<sequence>MYTIKGVGQFAANQTLQNGTSLLLSKALGQGGSASDALKSALFNTLAAASFNAVGDYTKQFGIENGSLPKIAIHAMVGGLLSKATGGDFRTGALAGGANEALVVQLDKLVGGNESLLTMSSQIVGVLAAASQEDADASSLDKAAWVAKNGTQYNYLEHLDVLAFAKDMNGCGTDESCQTDKWIKEKYDDESLRNVEDAQNTYGPQRAKEKSLQIAQSIDTLMSVQCTTARCETYKTALLERSIDSYARLSKVLNEWAPTLDRLGPVGVPERAELAQVQRAVDYLAGAKATSIEFLPKATRNSAGQIEANITQSSAIKILESNGYKKTISQDGSVTVLTNGGKTYRFYPSSTSTGQPSASLTIEGVKKTTAKIRFSGE</sequence>
<comment type="caution">
    <text evidence="2">The sequence shown here is derived from an EMBL/GenBank/DDBJ whole genome shotgun (WGS) entry which is preliminary data.</text>
</comment>
<evidence type="ECO:0000313" key="3">
    <source>
        <dbReference type="Proteomes" id="UP001302573"/>
    </source>
</evidence>
<evidence type="ECO:0000259" key="1">
    <source>
        <dbReference type="Pfam" id="PF04830"/>
    </source>
</evidence>
<organism evidence="2 3">
    <name type="scientific">Pseudomonas machongensis</name>
    <dbReference type="NCBI Taxonomy" id="3110229"/>
    <lineage>
        <taxon>Bacteria</taxon>
        <taxon>Pseudomonadati</taxon>
        <taxon>Pseudomonadota</taxon>
        <taxon>Gammaproteobacteria</taxon>
        <taxon>Pseudomonadales</taxon>
        <taxon>Pseudomonadaceae</taxon>
        <taxon>Pseudomonas</taxon>
    </lineage>
</organism>
<protein>
    <submittedName>
        <fullName evidence="2">DUF637 domain-containing protein</fullName>
    </submittedName>
</protein>
<dbReference type="InterPro" id="IPR006915">
    <property type="entry name" value="DUF637_hemagglutn_put"/>
</dbReference>
<feature type="domain" description="DUF637" evidence="1">
    <location>
        <begin position="3"/>
        <end position="95"/>
    </location>
</feature>
<proteinExistence type="predicted"/>
<dbReference type="Proteomes" id="UP001302573">
    <property type="component" value="Unassembled WGS sequence"/>
</dbReference>
<accession>A0ABU5VLU9</accession>
<reference evidence="2 3" key="1">
    <citation type="submission" date="2023-12" db="EMBL/GenBank/DDBJ databases">
        <title>Pseudomonas machongensis sp. nov., isolated from wilted pepper plants (Capsicum annuum).</title>
        <authorList>
            <person name="Qiu M."/>
            <person name="Li Y."/>
            <person name="Liu Q."/>
            <person name="Zhang X."/>
            <person name="Huang Y."/>
            <person name="Guo R."/>
            <person name="Hu M."/>
            <person name="Zhou J."/>
            <person name="Zhou X."/>
        </authorList>
    </citation>
    <scope>NUCLEOTIDE SEQUENCE [LARGE SCALE GENOMIC DNA]</scope>
    <source>
        <strain evidence="2 3">MH2</strain>
    </source>
</reference>
<keyword evidence="3" id="KW-1185">Reference proteome</keyword>
<dbReference type="EMBL" id="JAYFUI010000190">
    <property type="protein sequence ID" value="MEA5674281.1"/>
    <property type="molecule type" value="Genomic_DNA"/>
</dbReference>
<dbReference type="Pfam" id="PF04830">
    <property type="entry name" value="DUF637"/>
    <property type="match status" value="1"/>
</dbReference>
<name>A0ABU5VLU9_9PSED</name>
<evidence type="ECO:0000313" key="2">
    <source>
        <dbReference type="EMBL" id="MEA5674281.1"/>
    </source>
</evidence>
<gene>
    <name evidence="2" type="ORF">VA602_23465</name>
</gene>